<organism evidence="3 4">
    <name type="scientific">Limulus polyphemus</name>
    <name type="common">Atlantic horseshoe crab</name>
    <dbReference type="NCBI Taxonomy" id="6850"/>
    <lineage>
        <taxon>Eukaryota</taxon>
        <taxon>Metazoa</taxon>
        <taxon>Ecdysozoa</taxon>
        <taxon>Arthropoda</taxon>
        <taxon>Chelicerata</taxon>
        <taxon>Merostomata</taxon>
        <taxon>Xiphosura</taxon>
        <taxon>Limulidae</taxon>
        <taxon>Limulus</taxon>
    </lineage>
</organism>
<dbReference type="Gene3D" id="2.130.10.10">
    <property type="entry name" value="YVTN repeat-like/Quinoprotein amine dehydrogenase"/>
    <property type="match status" value="1"/>
</dbReference>
<dbReference type="GeneID" id="106466453"/>
<dbReference type="RefSeq" id="XP_022250161.1">
    <property type="nucleotide sequence ID" value="XM_022394453.1"/>
</dbReference>
<dbReference type="InterPro" id="IPR015943">
    <property type="entry name" value="WD40/YVTN_repeat-like_dom_sf"/>
</dbReference>
<feature type="repeat" description="WD" evidence="1">
    <location>
        <begin position="127"/>
        <end position="169"/>
    </location>
</feature>
<dbReference type="SMART" id="SM00320">
    <property type="entry name" value="WD40"/>
    <property type="match status" value="3"/>
</dbReference>
<dbReference type="PANTHER" id="PTHR22874">
    <property type="entry name" value="ACTIVATING MOLECULE IN BECN1-REGULATED AUTOPHAGY PROTEIN 1"/>
    <property type="match status" value="1"/>
</dbReference>
<accession>A0ABM1T2Q5</accession>
<feature type="compositionally biased region" description="Polar residues" evidence="2">
    <location>
        <begin position="424"/>
        <end position="433"/>
    </location>
</feature>
<sequence>MYICFKFNLNFKLQWKRCHMYKVSVSNLAKMGSRATPKCKRSTVSVLFHRELGKSKCSVSAHHVLQVVAEDKAATSEQEEMHCKLPSSVRSTFLTAFSPDGTKVASTHGDHKIYMCDVKTGRLVHVLEGHPRTPWCLAFHPSSNEILASGCLGGEVRVWDLHGGSEVWVADQNTVITSLAFHPLDRVLVIATFNKIHFWDWSRPVPFATCITSSDREKVRFVKFNPLGTKLITGISNLPVDSFRSHIMDSVLSQNNSPSFSQNSTSQRRSILTRLMTMYRHLEGLEELSQFQESRGRVSPTQEDALESAREYAEEVTTRFLRQRYRADEILGAREEEDEFPVEGEQPRNLAVHQPSTSAGGRYEGTRSQTNEFRATVQRLSSICARLERRMFEQQFLHLQGNTESLVSSSTTPADSSQRETEEFPQTSRQSSILDPRGHPLLHREMTTQLGQEFSLSLADLLRRLQNSLQNLSQTTFASSETWEQIQQVFVNFYAIELNVKHSMVIPSGELLDGFMEHLISTEPVATGNVECQIMVASIEMAKDEVAEVETLEDTVEEETMVGPINSGLPTALNKE</sequence>
<dbReference type="SUPFAM" id="SSF50978">
    <property type="entry name" value="WD40 repeat-like"/>
    <property type="match status" value="1"/>
</dbReference>
<evidence type="ECO:0000313" key="3">
    <source>
        <dbReference type="Proteomes" id="UP000694941"/>
    </source>
</evidence>
<dbReference type="PANTHER" id="PTHR22874:SF1">
    <property type="entry name" value="ACTIVATING MOLECULE IN BECN1-REGULATED AUTOPHAGY PROTEIN 1"/>
    <property type="match status" value="1"/>
</dbReference>
<dbReference type="InterPro" id="IPR001680">
    <property type="entry name" value="WD40_rpt"/>
</dbReference>
<evidence type="ECO:0000256" key="2">
    <source>
        <dbReference type="SAM" id="MobiDB-lite"/>
    </source>
</evidence>
<feature type="region of interest" description="Disordered" evidence="2">
    <location>
        <begin position="403"/>
        <end position="438"/>
    </location>
</feature>
<evidence type="ECO:0000313" key="4">
    <source>
        <dbReference type="RefSeq" id="XP_022250161.1"/>
    </source>
</evidence>
<gene>
    <name evidence="4" type="primary">LOC106466453</name>
</gene>
<protein>
    <submittedName>
        <fullName evidence="4">Uncharacterized protein LOC106466453</fullName>
    </submittedName>
</protein>
<reference evidence="4" key="1">
    <citation type="submission" date="2025-08" db="UniProtKB">
        <authorList>
            <consortium name="RefSeq"/>
        </authorList>
    </citation>
    <scope>IDENTIFICATION</scope>
    <source>
        <tissue evidence="4">Muscle</tissue>
    </source>
</reference>
<dbReference type="Pfam" id="PF00400">
    <property type="entry name" value="WD40"/>
    <property type="match status" value="1"/>
</dbReference>
<dbReference type="InterPro" id="IPR052596">
    <property type="entry name" value="AMBRA1_autophagy"/>
</dbReference>
<proteinExistence type="predicted"/>
<feature type="region of interest" description="Disordered" evidence="2">
    <location>
        <begin position="336"/>
        <end position="369"/>
    </location>
</feature>
<keyword evidence="1" id="KW-0853">WD repeat</keyword>
<evidence type="ECO:0000256" key="1">
    <source>
        <dbReference type="PROSITE-ProRule" id="PRU00221"/>
    </source>
</evidence>
<feature type="compositionally biased region" description="Polar residues" evidence="2">
    <location>
        <begin position="403"/>
        <end position="416"/>
    </location>
</feature>
<dbReference type="InterPro" id="IPR036322">
    <property type="entry name" value="WD40_repeat_dom_sf"/>
</dbReference>
<dbReference type="PROSITE" id="PS50294">
    <property type="entry name" value="WD_REPEATS_REGION"/>
    <property type="match status" value="1"/>
</dbReference>
<dbReference type="PROSITE" id="PS50082">
    <property type="entry name" value="WD_REPEATS_2"/>
    <property type="match status" value="1"/>
</dbReference>
<dbReference type="Proteomes" id="UP000694941">
    <property type="component" value="Unplaced"/>
</dbReference>
<keyword evidence="3" id="KW-1185">Reference proteome</keyword>
<name>A0ABM1T2Q5_LIMPO</name>